<gene>
    <name evidence="2" type="ORF">Q5P01_022571</name>
</gene>
<sequence>MNKWCQEEAGSNQTSEESTRIMRGDSGIFQLAGKSRHTRDRSPNGETTNHHLLPENQLLSFHCSSSPPSGLCYQDDSLDTSSSYYCSTATDQGPPGVKPRYAVASFCSSAPGPPGIILQHLQPSRRGDSSPTTEVLTAMIRGGPLLRLRSEINSLLNG</sequence>
<feature type="compositionally biased region" description="Basic and acidic residues" evidence="1">
    <location>
        <begin position="40"/>
        <end position="53"/>
    </location>
</feature>
<dbReference type="Proteomes" id="UP001187415">
    <property type="component" value="Unassembled WGS sequence"/>
</dbReference>
<organism evidence="2 3">
    <name type="scientific">Channa striata</name>
    <name type="common">Snakehead murrel</name>
    <name type="synonym">Ophicephalus striatus</name>
    <dbReference type="NCBI Taxonomy" id="64152"/>
    <lineage>
        <taxon>Eukaryota</taxon>
        <taxon>Metazoa</taxon>
        <taxon>Chordata</taxon>
        <taxon>Craniata</taxon>
        <taxon>Vertebrata</taxon>
        <taxon>Euteleostomi</taxon>
        <taxon>Actinopterygii</taxon>
        <taxon>Neopterygii</taxon>
        <taxon>Teleostei</taxon>
        <taxon>Neoteleostei</taxon>
        <taxon>Acanthomorphata</taxon>
        <taxon>Anabantaria</taxon>
        <taxon>Anabantiformes</taxon>
        <taxon>Channoidei</taxon>
        <taxon>Channidae</taxon>
        <taxon>Channa</taxon>
    </lineage>
</organism>
<feature type="region of interest" description="Disordered" evidence="1">
    <location>
        <begin position="1"/>
        <end position="53"/>
    </location>
</feature>
<dbReference type="EMBL" id="JAUPFM010000018">
    <property type="protein sequence ID" value="KAK2822506.1"/>
    <property type="molecule type" value="Genomic_DNA"/>
</dbReference>
<name>A0AA88LR40_CHASR</name>
<protein>
    <submittedName>
        <fullName evidence="2">Uncharacterized protein</fullName>
    </submittedName>
</protein>
<evidence type="ECO:0000313" key="3">
    <source>
        <dbReference type="Proteomes" id="UP001187415"/>
    </source>
</evidence>
<dbReference type="AlphaFoldDB" id="A0AA88LR40"/>
<evidence type="ECO:0000313" key="2">
    <source>
        <dbReference type="EMBL" id="KAK2822506.1"/>
    </source>
</evidence>
<accession>A0AA88LR40</accession>
<proteinExistence type="predicted"/>
<reference evidence="2" key="1">
    <citation type="submission" date="2023-07" db="EMBL/GenBank/DDBJ databases">
        <title>Chromosome-level Genome Assembly of Striped Snakehead (Channa striata).</title>
        <authorList>
            <person name="Liu H."/>
        </authorList>
    </citation>
    <scope>NUCLEOTIDE SEQUENCE</scope>
    <source>
        <strain evidence="2">Gz</strain>
        <tissue evidence="2">Muscle</tissue>
    </source>
</reference>
<evidence type="ECO:0000256" key="1">
    <source>
        <dbReference type="SAM" id="MobiDB-lite"/>
    </source>
</evidence>
<comment type="caution">
    <text evidence="2">The sequence shown here is derived from an EMBL/GenBank/DDBJ whole genome shotgun (WGS) entry which is preliminary data.</text>
</comment>
<keyword evidence="3" id="KW-1185">Reference proteome</keyword>